<dbReference type="EMBL" id="FN595996">
    <property type="protein sequence ID" value="CCB56043.1"/>
    <property type="molecule type" value="Genomic_DNA"/>
</dbReference>
<dbReference type="AlphaFoldDB" id="F6HMY8"/>
<keyword evidence="2" id="KW-1185">Reference proteome</keyword>
<protein>
    <submittedName>
        <fullName evidence="1">Uncharacterized protein</fullName>
    </submittedName>
</protein>
<accession>F6HMY8</accession>
<evidence type="ECO:0000313" key="1">
    <source>
        <dbReference type="EMBL" id="CCB56043.1"/>
    </source>
</evidence>
<sequence length="29" mass="3470">MDHHTYITSYFFHSTCLDLPLTWLGHGFE</sequence>
<proteinExistence type="predicted"/>
<dbReference type="Proteomes" id="UP000009183">
    <property type="component" value="Chromosome 18, unordered"/>
</dbReference>
<gene>
    <name evidence="1" type="ordered locus">VIT_18s0001g04030</name>
</gene>
<dbReference type="InParanoid" id="F6HMY8"/>
<dbReference type="HOGENOM" id="CLU_3411307_0_0_1"/>
<reference evidence="2" key="1">
    <citation type="journal article" date="2007" name="Nature">
        <title>The grapevine genome sequence suggests ancestral hexaploidization in major angiosperm phyla.</title>
        <authorList>
            <consortium name="The French-Italian Public Consortium for Grapevine Genome Characterization."/>
            <person name="Jaillon O."/>
            <person name="Aury J.-M."/>
            <person name="Noel B."/>
            <person name="Policriti A."/>
            <person name="Clepet C."/>
            <person name="Casagrande A."/>
            <person name="Choisne N."/>
            <person name="Aubourg S."/>
            <person name="Vitulo N."/>
            <person name="Jubin C."/>
            <person name="Vezzi A."/>
            <person name="Legeai F."/>
            <person name="Hugueney P."/>
            <person name="Dasilva C."/>
            <person name="Horner D."/>
            <person name="Mica E."/>
            <person name="Jublot D."/>
            <person name="Poulain J."/>
            <person name="Bruyere C."/>
            <person name="Billault A."/>
            <person name="Segurens B."/>
            <person name="Gouyvenoux M."/>
            <person name="Ugarte E."/>
            <person name="Cattonaro F."/>
            <person name="Anthouard V."/>
            <person name="Vico V."/>
            <person name="Del Fabbro C."/>
            <person name="Alaux M."/>
            <person name="Di Gaspero G."/>
            <person name="Dumas V."/>
            <person name="Felice N."/>
            <person name="Paillard S."/>
            <person name="Juman I."/>
            <person name="Moroldo M."/>
            <person name="Scalabrin S."/>
            <person name="Canaguier A."/>
            <person name="Le Clainche I."/>
            <person name="Malacrida G."/>
            <person name="Durand E."/>
            <person name="Pesole G."/>
            <person name="Laucou V."/>
            <person name="Chatelet P."/>
            <person name="Merdinoglu D."/>
            <person name="Delledonne M."/>
            <person name="Pezzotti M."/>
            <person name="Lecharny A."/>
            <person name="Scarpelli C."/>
            <person name="Artiguenave F."/>
            <person name="Pe M.E."/>
            <person name="Valle G."/>
            <person name="Morgante M."/>
            <person name="Caboche M."/>
            <person name="Adam-Blondon A.-F."/>
            <person name="Weissenbach J."/>
            <person name="Quetier F."/>
            <person name="Wincker P."/>
        </authorList>
    </citation>
    <scope>NUCLEOTIDE SEQUENCE [LARGE SCALE GENOMIC DNA]</scope>
    <source>
        <strain evidence="2">cv. Pinot noir / PN40024</strain>
    </source>
</reference>
<dbReference type="PaxDb" id="29760-VIT_18s0001g04030.t01"/>
<evidence type="ECO:0000313" key="2">
    <source>
        <dbReference type="Proteomes" id="UP000009183"/>
    </source>
</evidence>
<organism evidence="1 2">
    <name type="scientific">Vitis vinifera</name>
    <name type="common">Grape</name>
    <dbReference type="NCBI Taxonomy" id="29760"/>
    <lineage>
        <taxon>Eukaryota</taxon>
        <taxon>Viridiplantae</taxon>
        <taxon>Streptophyta</taxon>
        <taxon>Embryophyta</taxon>
        <taxon>Tracheophyta</taxon>
        <taxon>Spermatophyta</taxon>
        <taxon>Magnoliopsida</taxon>
        <taxon>eudicotyledons</taxon>
        <taxon>Gunneridae</taxon>
        <taxon>Pentapetalae</taxon>
        <taxon>rosids</taxon>
        <taxon>Vitales</taxon>
        <taxon>Vitaceae</taxon>
        <taxon>Viteae</taxon>
        <taxon>Vitis</taxon>
    </lineage>
</organism>
<name>F6HMY8_VITVI</name>